<sequence length="146" mass="16856">MHRLKCIDFPLEAYEQLSIFKVYMFDTGLLISLFNEAVIAKIHTGDLGIFKGAIYENMAAQIMYANHKAMYYFEPNTSSEIDFVTYCGTEITPIEIKSGVNTRSKSFDIFVIQYHSKIAYRFSEKNIGESDGVIRYLPIYLLPFIF</sequence>
<reference evidence="2 3" key="1">
    <citation type="submission" date="2020-08" db="EMBL/GenBank/DDBJ databases">
        <authorList>
            <person name="Liu C."/>
            <person name="Sun Q."/>
        </authorList>
    </citation>
    <scope>NUCLEOTIDE SEQUENCE [LARGE SCALE GENOMIC DNA]</scope>
    <source>
        <strain evidence="2 3">NSJ-61</strain>
    </source>
</reference>
<evidence type="ECO:0000259" key="1">
    <source>
        <dbReference type="Pfam" id="PF13635"/>
    </source>
</evidence>
<name>A0A7G9GN40_9FIRM</name>
<proteinExistence type="predicted"/>
<feature type="domain" description="DUF4143" evidence="1">
    <location>
        <begin position="2"/>
        <end position="99"/>
    </location>
</feature>
<dbReference type="RefSeq" id="WP_187426222.1">
    <property type="nucleotide sequence ID" value="NZ_CP060636.1"/>
</dbReference>
<evidence type="ECO:0000313" key="2">
    <source>
        <dbReference type="EMBL" id="QNM12222.1"/>
    </source>
</evidence>
<dbReference type="EMBL" id="CP060636">
    <property type="protein sequence ID" value="QNM12222.1"/>
    <property type="molecule type" value="Genomic_DNA"/>
</dbReference>
<accession>A0A7G9GN40</accession>
<organism evidence="2 3">
    <name type="scientific">[Eubacterium] hominis</name>
    <dbReference type="NCBI Taxonomy" id="2764325"/>
    <lineage>
        <taxon>Bacteria</taxon>
        <taxon>Bacillati</taxon>
        <taxon>Bacillota</taxon>
        <taxon>Erysipelotrichia</taxon>
        <taxon>Erysipelotrichales</taxon>
        <taxon>Erysipelotrichaceae</taxon>
        <taxon>Amedibacillus</taxon>
    </lineage>
</organism>
<dbReference type="Proteomes" id="UP000515856">
    <property type="component" value="Chromosome"/>
</dbReference>
<dbReference type="InterPro" id="IPR025420">
    <property type="entry name" value="DUF4143"/>
</dbReference>
<gene>
    <name evidence="2" type="ORF">H9Q80_18595</name>
</gene>
<evidence type="ECO:0000313" key="3">
    <source>
        <dbReference type="Proteomes" id="UP000515856"/>
    </source>
</evidence>
<dbReference type="Pfam" id="PF13635">
    <property type="entry name" value="DUF4143"/>
    <property type="match status" value="1"/>
</dbReference>
<keyword evidence="3" id="KW-1185">Reference proteome</keyword>
<dbReference type="AlphaFoldDB" id="A0A7G9GN40"/>
<dbReference type="KEGG" id="ehn:H9Q80_18595"/>
<protein>
    <submittedName>
        <fullName evidence="2">DUF4143 domain-containing protein</fullName>
    </submittedName>
</protein>